<dbReference type="InterPro" id="IPR011257">
    <property type="entry name" value="DNA_glycosylase"/>
</dbReference>
<proteinExistence type="predicted"/>
<dbReference type="PANTHER" id="PTHR43003">
    <property type="entry name" value="DNA-3-METHYLADENINE GLYCOSYLASE"/>
    <property type="match status" value="1"/>
</dbReference>
<protein>
    <submittedName>
        <fullName evidence="4">DNA-3-methyladenine glycosylase</fullName>
        <ecNumber evidence="4">3.2.2.21</ecNumber>
    </submittedName>
</protein>
<dbReference type="SUPFAM" id="SSF48150">
    <property type="entry name" value="DNA-glycosylase"/>
    <property type="match status" value="1"/>
</dbReference>
<dbReference type="SMART" id="SM00478">
    <property type="entry name" value="ENDO3c"/>
    <property type="match status" value="1"/>
</dbReference>
<dbReference type="EMBL" id="JAWDKA010000007">
    <property type="protein sequence ID" value="MDV0442156.1"/>
    <property type="molecule type" value="Genomic_DNA"/>
</dbReference>
<dbReference type="EC" id="3.2.2.21" evidence="4"/>
<dbReference type="GO" id="GO:0032131">
    <property type="term" value="F:alkylated DNA binding"/>
    <property type="evidence" value="ECO:0007669"/>
    <property type="project" value="TreeGrafter"/>
</dbReference>
<keyword evidence="4" id="KW-0326">Glycosidase</keyword>
<feature type="domain" description="HhH-GPD" evidence="3">
    <location>
        <begin position="50"/>
        <end position="205"/>
    </location>
</feature>
<dbReference type="Proteomes" id="UP001273136">
    <property type="component" value="Unassembled WGS sequence"/>
</dbReference>
<accession>A0AAE4MDI6</accession>
<organism evidence="4 5">
    <name type="scientific">Methanorbis furvi</name>
    <dbReference type="NCBI Taxonomy" id="3028299"/>
    <lineage>
        <taxon>Archaea</taxon>
        <taxon>Methanobacteriati</taxon>
        <taxon>Methanobacteriota</taxon>
        <taxon>Stenosarchaea group</taxon>
        <taxon>Methanomicrobia</taxon>
        <taxon>Methanomicrobiales</taxon>
        <taxon>Methanocorpusculaceae</taxon>
        <taxon>Methanorbis</taxon>
    </lineage>
</organism>
<comment type="caution">
    <text evidence="4">The sequence shown here is derived from an EMBL/GenBank/DDBJ whole genome shotgun (WGS) entry which is preliminary data.</text>
</comment>
<dbReference type="Pfam" id="PF00730">
    <property type="entry name" value="HhH-GPD"/>
    <property type="match status" value="1"/>
</dbReference>
<dbReference type="GO" id="GO:0032993">
    <property type="term" value="C:protein-DNA complex"/>
    <property type="evidence" value="ECO:0007669"/>
    <property type="project" value="TreeGrafter"/>
</dbReference>
<evidence type="ECO:0000256" key="1">
    <source>
        <dbReference type="ARBA" id="ARBA00022763"/>
    </source>
</evidence>
<gene>
    <name evidence="4" type="primary">alkA</name>
    <name evidence="4" type="ORF">McpAg1_13830</name>
</gene>
<name>A0AAE4MDI6_9EURY</name>
<keyword evidence="5" id="KW-1185">Reference proteome</keyword>
<evidence type="ECO:0000313" key="5">
    <source>
        <dbReference type="Proteomes" id="UP001273136"/>
    </source>
</evidence>
<dbReference type="GO" id="GO:0008725">
    <property type="term" value="F:DNA-3-methyladenine glycosylase activity"/>
    <property type="evidence" value="ECO:0007669"/>
    <property type="project" value="TreeGrafter"/>
</dbReference>
<dbReference type="GO" id="GO:0043916">
    <property type="term" value="F:DNA-7-methylguanine glycosylase activity"/>
    <property type="evidence" value="ECO:0007669"/>
    <property type="project" value="TreeGrafter"/>
</dbReference>
<dbReference type="PANTHER" id="PTHR43003:SF5">
    <property type="entry name" value="DNA-3-METHYLADENINE GLYCOSYLASE"/>
    <property type="match status" value="1"/>
</dbReference>
<dbReference type="GO" id="GO:0006307">
    <property type="term" value="P:DNA alkylation repair"/>
    <property type="evidence" value="ECO:0007669"/>
    <property type="project" value="TreeGrafter"/>
</dbReference>
<dbReference type="CDD" id="cd00056">
    <property type="entry name" value="ENDO3c"/>
    <property type="match status" value="1"/>
</dbReference>
<dbReference type="GO" id="GO:0005737">
    <property type="term" value="C:cytoplasm"/>
    <property type="evidence" value="ECO:0007669"/>
    <property type="project" value="TreeGrafter"/>
</dbReference>
<dbReference type="RefSeq" id="WP_338094561.1">
    <property type="nucleotide sequence ID" value="NZ_JAWDKA010000007.1"/>
</dbReference>
<dbReference type="AlphaFoldDB" id="A0AAE4MDI6"/>
<sequence length="206" mass="23140">MTMQYFSYGEKEIAVLAAEDPVLGAAMDRLGRPERVIFPDLFSALIRSVVGQQISTKAADTIWGRMEDAYGDDITPEVITRAGADEIQQFGMSKKKAGYICGIADAVVTKKVDISSFREKSNEEIIKELTILPGVGVWTAEMMLLLSLERPDVVSWNDLGIRRGMMRLYNLSSLSRNEFEILRSRYSPYGSVASIYLWEIAHIDSW</sequence>
<dbReference type="Gene3D" id="1.10.340.30">
    <property type="entry name" value="Hypothetical protein, domain 2"/>
    <property type="match status" value="1"/>
</dbReference>
<keyword evidence="2" id="KW-0234">DNA repair</keyword>
<evidence type="ECO:0000313" key="4">
    <source>
        <dbReference type="EMBL" id="MDV0442156.1"/>
    </source>
</evidence>
<dbReference type="InterPro" id="IPR003265">
    <property type="entry name" value="HhH-GPD_domain"/>
</dbReference>
<dbReference type="InterPro" id="IPR051912">
    <property type="entry name" value="Alkylbase_DNA_Glycosylase/TA"/>
</dbReference>
<reference evidence="4" key="1">
    <citation type="submission" date="2023-06" db="EMBL/GenBank/DDBJ databases">
        <title>Genome sequence of Methancorpusculaceae sp. Ag1.</title>
        <authorList>
            <person name="Protasov E."/>
            <person name="Platt K."/>
            <person name="Poehlein A."/>
            <person name="Daniel R."/>
            <person name="Brune A."/>
        </authorList>
    </citation>
    <scope>NUCLEOTIDE SEQUENCE</scope>
    <source>
        <strain evidence="4">Ag1</strain>
    </source>
</reference>
<keyword evidence="4" id="KW-0378">Hydrolase</keyword>
<evidence type="ECO:0000259" key="3">
    <source>
        <dbReference type="SMART" id="SM00478"/>
    </source>
</evidence>
<dbReference type="Gene3D" id="1.10.1670.40">
    <property type="match status" value="1"/>
</dbReference>
<dbReference type="GO" id="GO:0006285">
    <property type="term" value="P:base-excision repair, AP site formation"/>
    <property type="evidence" value="ECO:0007669"/>
    <property type="project" value="TreeGrafter"/>
</dbReference>
<keyword evidence="1" id="KW-0227">DNA damage</keyword>
<evidence type="ECO:0000256" key="2">
    <source>
        <dbReference type="ARBA" id="ARBA00023204"/>
    </source>
</evidence>